<dbReference type="OrthoDB" id="6024064at2"/>
<dbReference type="SUPFAM" id="SSF48317">
    <property type="entry name" value="Acid phosphatase/Vanadium-dependent haloperoxidase"/>
    <property type="match status" value="1"/>
</dbReference>
<evidence type="ECO:0008006" key="4">
    <source>
        <dbReference type="Google" id="ProtNLM"/>
    </source>
</evidence>
<gene>
    <name evidence="2" type="ORF">FKV25_00825</name>
</gene>
<sequence>MTDDASAAEAELAVRHRLLAVVAVVCLNTALYLLINAHPTRPPTLLPVTALDQAVGWHAWTIWPYWLLLCVNPFLALGLRSKAVLWAAFKAYALAMGLNMLVWLAWPTRIVRHALPDGLDGATRWAWELLYALDEPYTCFPSGHITIPVVVMIAFAAQHPASRRWIWLPALLFPTIMTTGQHYAIDMLGGAATALAGTWWAGLWGARRADAPGAVATGVSRP</sequence>
<reference evidence="2 3" key="1">
    <citation type="submission" date="2019-06" db="EMBL/GenBank/DDBJ databases">
        <title>Lysobacter alkalisoli sp. nov. isolated from saline soil.</title>
        <authorList>
            <person name="Sun J.-Q."/>
            <person name="Xu L."/>
        </authorList>
    </citation>
    <scope>NUCLEOTIDE SEQUENCE [LARGE SCALE GENOMIC DNA]</scope>
    <source>
        <strain evidence="2 3">JCM 31130</strain>
    </source>
</reference>
<organism evidence="2 3">
    <name type="scientific">Marilutibacter aestuarii</name>
    <dbReference type="NCBI Taxonomy" id="1706195"/>
    <lineage>
        <taxon>Bacteria</taxon>
        <taxon>Pseudomonadati</taxon>
        <taxon>Pseudomonadota</taxon>
        <taxon>Gammaproteobacteria</taxon>
        <taxon>Lysobacterales</taxon>
        <taxon>Lysobacteraceae</taxon>
        <taxon>Marilutibacter</taxon>
    </lineage>
</organism>
<feature type="transmembrane region" description="Helical" evidence="1">
    <location>
        <begin position="84"/>
        <end position="106"/>
    </location>
</feature>
<comment type="caution">
    <text evidence="2">The sequence shown here is derived from an EMBL/GenBank/DDBJ whole genome shotgun (WGS) entry which is preliminary data.</text>
</comment>
<keyword evidence="3" id="KW-1185">Reference proteome</keyword>
<dbReference type="InterPro" id="IPR036938">
    <property type="entry name" value="PAP2/HPO_sf"/>
</dbReference>
<proteinExistence type="predicted"/>
<feature type="transmembrane region" description="Helical" evidence="1">
    <location>
        <begin position="18"/>
        <end position="35"/>
    </location>
</feature>
<evidence type="ECO:0000313" key="2">
    <source>
        <dbReference type="EMBL" id="TQD51568.1"/>
    </source>
</evidence>
<protein>
    <recommendedName>
        <fullName evidence="4">Phosphatase PAP2 family protein</fullName>
    </recommendedName>
</protein>
<feature type="transmembrane region" description="Helical" evidence="1">
    <location>
        <begin position="55"/>
        <end position="77"/>
    </location>
</feature>
<dbReference type="EMBL" id="VICE01000006">
    <property type="protein sequence ID" value="TQD51568.1"/>
    <property type="molecule type" value="Genomic_DNA"/>
</dbReference>
<keyword evidence="1" id="KW-0472">Membrane</keyword>
<evidence type="ECO:0000256" key="1">
    <source>
        <dbReference type="SAM" id="Phobius"/>
    </source>
</evidence>
<name>A0A508AVB0_9GAMM</name>
<evidence type="ECO:0000313" key="3">
    <source>
        <dbReference type="Proteomes" id="UP000318212"/>
    </source>
</evidence>
<dbReference type="Proteomes" id="UP000318212">
    <property type="component" value="Unassembled WGS sequence"/>
</dbReference>
<keyword evidence="1" id="KW-1133">Transmembrane helix</keyword>
<dbReference type="RefSeq" id="WP_141516884.1">
    <property type="nucleotide sequence ID" value="NZ_VICE01000006.1"/>
</dbReference>
<keyword evidence="1" id="KW-0812">Transmembrane</keyword>
<dbReference type="AlphaFoldDB" id="A0A508AVB0"/>
<accession>A0A508AVB0</accession>